<accession>A0A4Z1HE52</accession>
<gene>
    <name evidence="2" type="ORF">BOTNAR_0549g00070</name>
</gene>
<feature type="region of interest" description="Disordered" evidence="1">
    <location>
        <begin position="1"/>
        <end position="27"/>
    </location>
</feature>
<dbReference type="EMBL" id="PQXJ01000549">
    <property type="protein sequence ID" value="TGO47035.1"/>
    <property type="molecule type" value="Genomic_DNA"/>
</dbReference>
<reference evidence="2 3" key="1">
    <citation type="submission" date="2017-12" db="EMBL/GenBank/DDBJ databases">
        <title>Comparative genomics of Botrytis spp.</title>
        <authorList>
            <person name="Valero-Jimenez C.A."/>
            <person name="Tapia P."/>
            <person name="Veloso J."/>
            <person name="Silva-Moreno E."/>
            <person name="Staats M."/>
            <person name="Valdes J.H."/>
            <person name="Van Kan J.A.L."/>
        </authorList>
    </citation>
    <scope>NUCLEOTIDE SEQUENCE [LARGE SCALE GENOMIC DNA]</scope>
    <source>
        <strain evidence="2 3">MUCL2120</strain>
    </source>
</reference>
<dbReference type="AlphaFoldDB" id="A0A4Z1HE52"/>
<sequence>MEDDLERSPVEEVKQPSSHAHSNGEENVIDLDKLARSSVILDQSLPQVNWSPTSGFTNTVYLRRILWP</sequence>
<evidence type="ECO:0000256" key="1">
    <source>
        <dbReference type="SAM" id="MobiDB-lite"/>
    </source>
</evidence>
<comment type="caution">
    <text evidence="2">The sequence shown here is derived from an EMBL/GenBank/DDBJ whole genome shotgun (WGS) entry which is preliminary data.</text>
</comment>
<organism evidence="2 3">
    <name type="scientific">Botryotinia narcissicola</name>
    <dbReference type="NCBI Taxonomy" id="278944"/>
    <lineage>
        <taxon>Eukaryota</taxon>
        <taxon>Fungi</taxon>
        <taxon>Dikarya</taxon>
        <taxon>Ascomycota</taxon>
        <taxon>Pezizomycotina</taxon>
        <taxon>Leotiomycetes</taxon>
        <taxon>Helotiales</taxon>
        <taxon>Sclerotiniaceae</taxon>
        <taxon>Botryotinia</taxon>
    </lineage>
</organism>
<evidence type="ECO:0000313" key="3">
    <source>
        <dbReference type="Proteomes" id="UP000297452"/>
    </source>
</evidence>
<keyword evidence="3" id="KW-1185">Reference proteome</keyword>
<evidence type="ECO:0000313" key="2">
    <source>
        <dbReference type="EMBL" id="TGO47035.1"/>
    </source>
</evidence>
<name>A0A4Z1HE52_9HELO</name>
<protein>
    <submittedName>
        <fullName evidence="2">Uncharacterized protein</fullName>
    </submittedName>
</protein>
<dbReference type="Proteomes" id="UP000297452">
    <property type="component" value="Unassembled WGS sequence"/>
</dbReference>
<proteinExistence type="predicted"/>
<dbReference type="OrthoDB" id="10504504at2759"/>
<feature type="compositionally biased region" description="Basic and acidic residues" evidence="1">
    <location>
        <begin position="1"/>
        <end position="14"/>
    </location>
</feature>